<gene>
    <name evidence="1" type="ORF">QJ522_09290</name>
</gene>
<comment type="caution">
    <text evidence="1">The sequence shown here is derived from an EMBL/GenBank/DDBJ whole genome shotgun (WGS) entry which is preliminary data.</text>
</comment>
<organism evidence="1 2">
    <name type="scientific">Anaerobaca lacustris</name>
    <dbReference type="NCBI Taxonomy" id="3044600"/>
    <lineage>
        <taxon>Bacteria</taxon>
        <taxon>Pseudomonadati</taxon>
        <taxon>Planctomycetota</taxon>
        <taxon>Phycisphaerae</taxon>
        <taxon>Sedimentisphaerales</taxon>
        <taxon>Anaerobacaceae</taxon>
        <taxon>Anaerobaca</taxon>
    </lineage>
</organism>
<evidence type="ECO:0000313" key="1">
    <source>
        <dbReference type="EMBL" id="MDI6449235.1"/>
    </source>
</evidence>
<dbReference type="Pfam" id="PF19777">
    <property type="entry name" value="DUF6263"/>
    <property type="match status" value="2"/>
</dbReference>
<sequence>MQSMQRTVLALTLCAAGCPRIYAAEKIDLQFRPPPEQKQTYRVTATMDIATQMGPQQMLIANSRTTTLAVEPIEMADNSTVLANVRFVAIQEKSGMKGAEPGIVYDSTKPTDGSDPLASHYSAFIGECCPVTISRRGEILELGTDDLFLAVARNIMEREDDMARQRLKERASDAIMKTDQRFGSREGRRQALKKQVEAFPLMNADRIRSLVGELIVRFPDAPVQQGERWQIPLATAANTPLAMTGTCTLTAAARETCTIQISAERAMDDPPIVTATPGGKTTAKLGGTCTATVNVDPTTGLLLDSKTRMKFSGETQRHAAQQSEPMTAKMAMEGTTTVERIE</sequence>
<name>A0AAW6TUH7_9BACT</name>
<evidence type="ECO:0000313" key="2">
    <source>
        <dbReference type="Proteomes" id="UP001431776"/>
    </source>
</evidence>
<dbReference type="Proteomes" id="UP001431776">
    <property type="component" value="Unassembled WGS sequence"/>
</dbReference>
<reference evidence="1" key="1">
    <citation type="submission" date="2023-05" db="EMBL/GenBank/DDBJ databases">
        <title>Anaerotaeda fermentans gen. nov., sp. nov., a novel anaerobic planctomycete of the new family within the order Sedimentisphaerales isolated from Taman Peninsula, Russia.</title>
        <authorList>
            <person name="Khomyakova M.A."/>
            <person name="Merkel A.Y."/>
            <person name="Slobodkin A.I."/>
        </authorList>
    </citation>
    <scope>NUCLEOTIDE SEQUENCE</scope>
    <source>
        <strain evidence="1">M17dextr</strain>
    </source>
</reference>
<protein>
    <submittedName>
        <fullName evidence="1">DUF6263 family protein</fullName>
    </submittedName>
</protein>
<proteinExistence type="predicted"/>
<dbReference type="EMBL" id="JASCXX010000009">
    <property type="protein sequence ID" value="MDI6449235.1"/>
    <property type="molecule type" value="Genomic_DNA"/>
</dbReference>
<dbReference type="AlphaFoldDB" id="A0AAW6TUH7"/>
<dbReference type="InterPro" id="IPR046230">
    <property type="entry name" value="DUF6263"/>
</dbReference>
<accession>A0AAW6TUH7</accession>
<dbReference type="RefSeq" id="WP_349244641.1">
    <property type="nucleotide sequence ID" value="NZ_JASCXX010000009.1"/>
</dbReference>
<keyword evidence="2" id="KW-1185">Reference proteome</keyword>